<gene>
    <name evidence="1" type="ORF">OU5_P0035</name>
</gene>
<dbReference type="Proteomes" id="UP000026913">
    <property type="component" value="Plasmid unnamed"/>
</dbReference>
<organism evidence="1 2">
    <name type="scientific">Pseudomonas mandelii JR-1</name>
    <dbReference type="NCBI Taxonomy" id="1147786"/>
    <lineage>
        <taxon>Bacteria</taxon>
        <taxon>Pseudomonadati</taxon>
        <taxon>Pseudomonadota</taxon>
        <taxon>Gammaproteobacteria</taxon>
        <taxon>Pseudomonadales</taxon>
        <taxon>Pseudomonadaceae</taxon>
        <taxon>Pseudomonas</taxon>
    </lineage>
</organism>
<reference evidence="1 2" key="1">
    <citation type="journal article" date="2012" name="J. Bacteriol.">
        <title>Genome sequence of cold-adapted Pseudomonas mandelii strain JR-1.</title>
        <authorList>
            <person name="Jang S.H."/>
            <person name="Kim J."/>
            <person name="Kim J."/>
            <person name="Hong S."/>
            <person name="Lee C."/>
        </authorList>
    </citation>
    <scope>NUCLEOTIDE SEQUENCE [LARGE SCALE GENOMIC DNA]</scope>
    <source>
        <strain evidence="1 2">JR-1</strain>
        <plasmid evidence="2">Plasmid</plasmid>
    </source>
</reference>
<accession>A0A024EKH8</accession>
<dbReference type="OrthoDB" id="6848683at2"/>
<proteinExistence type="predicted"/>
<dbReference type="KEGG" id="pman:OU5_P0035"/>
<dbReference type="AlphaFoldDB" id="A0A024EKH8"/>
<name>A0A024EKH8_9PSED</name>
<protein>
    <submittedName>
        <fullName evidence="1">Uncharacterized protein</fullName>
    </submittedName>
</protein>
<sequence>MTFKVVKVSTSTTDQPGVYQVLFNGDDRFFRSVEIHVTRDFGPNTLDFIEIYGLWCCLVWLELAGSGRTSRNLKIVVSRGAVKRLLLVTSSKEELYQYAYSLRTQFFGLNEISVEKGEEWTTQDHPGISVKWNGEPPPQPSIDNPIFGKVFLTYHSAVEYLDETNGECKEENVFARLSRLVRDADREAALPDKEAGYKARRYGSSQDGVRYLNNSAGWQIVVRPTENKDALVALTVYQRQA</sequence>
<evidence type="ECO:0000313" key="2">
    <source>
        <dbReference type="Proteomes" id="UP000026913"/>
    </source>
</evidence>
<evidence type="ECO:0000313" key="1">
    <source>
        <dbReference type="EMBL" id="AHZ73287.1"/>
    </source>
</evidence>
<geneLocation type="plasmid" evidence="2"/>
<dbReference type="EMBL" id="CP005961">
    <property type="protein sequence ID" value="AHZ73287.1"/>
    <property type="molecule type" value="Genomic_DNA"/>
</dbReference>
<dbReference type="RefSeq" id="WP_010465800.1">
    <property type="nucleotide sequence ID" value="NZ_CP005961.1"/>
</dbReference>
<dbReference type="HOGENOM" id="CLU_1151069_0_0_6"/>
<keyword evidence="1" id="KW-0614">Plasmid</keyword>